<keyword evidence="1" id="KW-0175">Coiled coil</keyword>
<name>A0A511MT68_9NOCA</name>
<feature type="coiled-coil region" evidence="1">
    <location>
        <begin position="81"/>
        <end position="108"/>
    </location>
</feature>
<accession>A0A511MT68</accession>
<evidence type="ECO:0000313" key="2">
    <source>
        <dbReference type="EMBL" id="GEM43785.1"/>
    </source>
</evidence>
<proteinExistence type="predicted"/>
<evidence type="ECO:0000313" key="3">
    <source>
        <dbReference type="Proteomes" id="UP000321424"/>
    </source>
</evidence>
<gene>
    <name evidence="2" type="ORF">NN4_83040</name>
</gene>
<evidence type="ECO:0000256" key="1">
    <source>
        <dbReference type="SAM" id="Coils"/>
    </source>
</evidence>
<dbReference type="AlphaFoldDB" id="A0A511MT68"/>
<dbReference type="EMBL" id="BJXA01000114">
    <property type="protein sequence ID" value="GEM43785.1"/>
    <property type="molecule type" value="Genomic_DNA"/>
</dbReference>
<dbReference type="RefSeq" id="WP_147143000.1">
    <property type="nucleotide sequence ID" value="NZ_BJXA01000114.1"/>
</dbReference>
<comment type="caution">
    <text evidence="2">The sequence shown here is derived from an EMBL/GenBank/DDBJ whole genome shotgun (WGS) entry which is preliminary data.</text>
</comment>
<keyword evidence="3" id="KW-1185">Reference proteome</keyword>
<sequence>MSKSITYEVHANRVGRWWEITIPDVYADDPCGQARHLTDVGYEARTIIAAKLDVPLSQVETTLIVDDFGDAHDVQPRTERIAVLRAEIDRLSNELKAEQVALVKELRRENVPDVDVATLLGVARQRVGQLAE</sequence>
<dbReference type="OrthoDB" id="5772641at2"/>
<organism evidence="2 3">
    <name type="scientific">Nocardia ninae NBRC 108245</name>
    <dbReference type="NCBI Taxonomy" id="1210091"/>
    <lineage>
        <taxon>Bacteria</taxon>
        <taxon>Bacillati</taxon>
        <taxon>Actinomycetota</taxon>
        <taxon>Actinomycetes</taxon>
        <taxon>Mycobacteriales</taxon>
        <taxon>Nocardiaceae</taxon>
        <taxon>Nocardia</taxon>
    </lineage>
</organism>
<dbReference type="Proteomes" id="UP000321424">
    <property type="component" value="Unassembled WGS sequence"/>
</dbReference>
<reference evidence="2 3" key="1">
    <citation type="submission" date="2019-07" db="EMBL/GenBank/DDBJ databases">
        <title>Whole genome shotgun sequence of Nocardia ninae NBRC 108245.</title>
        <authorList>
            <person name="Hosoyama A."/>
            <person name="Uohara A."/>
            <person name="Ohji S."/>
            <person name="Ichikawa N."/>
        </authorList>
    </citation>
    <scope>NUCLEOTIDE SEQUENCE [LARGE SCALE GENOMIC DNA]</scope>
    <source>
        <strain evidence="2 3">NBRC 108245</strain>
    </source>
</reference>
<protein>
    <submittedName>
        <fullName evidence="2">Uncharacterized protein</fullName>
    </submittedName>
</protein>